<feature type="region of interest" description="Disordered" evidence="1">
    <location>
        <begin position="47"/>
        <end position="73"/>
    </location>
</feature>
<keyword evidence="3" id="KW-1185">Reference proteome</keyword>
<protein>
    <recommendedName>
        <fullName evidence="4">SMP domain-containing protein</fullName>
    </recommendedName>
</protein>
<comment type="caution">
    <text evidence="2">The sequence shown here is derived from an EMBL/GenBank/DDBJ whole genome shotgun (WGS) entry which is preliminary data.</text>
</comment>
<feature type="region of interest" description="Disordered" evidence="1">
    <location>
        <begin position="87"/>
        <end position="106"/>
    </location>
</feature>
<evidence type="ECO:0000256" key="1">
    <source>
        <dbReference type="SAM" id="MobiDB-lite"/>
    </source>
</evidence>
<feature type="compositionally biased region" description="Basic and acidic residues" evidence="1">
    <location>
        <begin position="87"/>
        <end position="96"/>
    </location>
</feature>
<feature type="compositionally biased region" description="Basic and acidic residues" evidence="1">
    <location>
        <begin position="187"/>
        <end position="202"/>
    </location>
</feature>
<dbReference type="Proteomes" id="UP001437256">
    <property type="component" value="Unassembled WGS sequence"/>
</dbReference>
<gene>
    <name evidence="2" type="ORF">AAF712_007547</name>
</gene>
<proteinExistence type="predicted"/>
<feature type="compositionally biased region" description="Low complexity" evidence="1">
    <location>
        <begin position="177"/>
        <end position="186"/>
    </location>
</feature>
<feature type="compositionally biased region" description="Basic and acidic residues" evidence="1">
    <location>
        <begin position="236"/>
        <end position="246"/>
    </location>
</feature>
<name>A0ABR2ZVQ2_9AGAR</name>
<accession>A0ABR2ZVQ2</accession>
<organism evidence="2 3">
    <name type="scientific">Marasmius tenuissimus</name>
    <dbReference type="NCBI Taxonomy" id="585030"/>
    <lineage>
        <taxon>Eukaryota</taxon>
        <taxon>Fungi</taxon>
        <taxon>Dikarya</taxon>
        <taxon>Basidiomycota</taxon>
        <taxon>Agaricomycotina</taxon>
        <taxon>Agaricomycetes</taxon>
        <taxon>Agaricomycetidae</taxon>
        <taxon>Agaricales</taxon>
        <taxon>Marasmiineae</taxon>
        <taxon>Marasmiaceae</taxon>
        <taxon>Marasmius</taxon>
    </lineage>
</organism>
<feature type="compositionally biased region" description="Polar residues" evidence="1">
    <location>
        <begin position="164"/>
        <end position="173"/>
    </location>
</feature>
<reference evidence="2 3" key="1">
    <citation type="submission" date="2024-05" db="EMBL/GenBank/DDBJ databases">
        <title>A draft genome resource for the thread blight pathogen Marasmius tenuissimus strain MS-2.</title>
        <authorList>
            <person name="Yulfo-Soto G.E."/>
            <person name="Baruah I.K."/>
            <person name="Amoako-Attah I."/>
            <person name="Bukari Y."/>
            <person name="Meinhardt L.W."/>
            <person name="Bailey B.A."/>
            <person name="Cohen S.P."/>
        </authorList>
    </citation>
    <scope>NUCLEOTIDE SEQUENCE [LARGE SCALE GENOMIC DNA]</scope>
    <source>
        <strain evidence="2 3">MS-2</strain>
    </source>
</reference>
<evidence type="ECO:0000313" key="3">
    <source>
        <dbReference type="Proteomes" id="UP001437256"/>
    </source>
</evidence>
<evidence type="ECO:0000313" key="2">
    <source>
        <dbReference type="EMBL" id="KAL0065483.1"/>
    </source>
</evidence>
<feature type="region of interest" description="Disordered" evidence="1">
    <location>
        <begin position="223"/>
        <end position="262"/>
    </location>
</feature>
<sequence>MSTAATLTEIAVQDAAKQFVGSINLDHIGEAEARKIMSVEHKALGYRPPPGSLASEAQAAAAKHPNPPSPQLQVDAEILKKAALEDAAKIERERGDGASGSAHNGGAAKATIVDGVDLTVIGEADARKLMSEEHKALGYRPPPGSLAADAQSAAAKHPEGKASIDQTSSTTGRYQGRCSNLSLSSSRSERRSGSRSPPKVDVETIATDEQKQLQALESKLLESTKGTIAAEAQSSVDKRENEKEVAEAEESVSQVTTASVSP</sequence>
<evidence type="ECO:0008006" key="4">
    <source>
        <dbReference type="Google" id="ProtNLM"/>
    </source>
</evidence>
<dbReference type="EMBL" id="JBBXMP010000047">
    <property type="protein sequence ID" value="KAL0065483.1"/>
    <property type="molecule type" value="Genomic_DNA"/>
</dbReference>
<feature type="region of interest" description="Disordered" evidence="1">
    <location>
        <begin position="135"/>
        <end position="208"/>
    </location>
</feature>